<dbReference type="AlphaFoldDB" id="A0A1D8KA00"/>
<keyword evidence="3 7" id="KW-0812">Transmembrane</keyword>
<accession>A0A1D8KA00</accession>
<dbReference type="PANTHER" id="PTHR30572">
    <property type="entry name" value="MEMBRANE COMPONENT OF TRANSPORTER-RELATED"/>
    <property type="match status" value="1"/>
</dbReference>
<reference evidence="10 11" key="1">
    <citation type="submission" date="2016-09" db="EMBL/GenBank/DDBJ databases">
        <title>Acidihalobacter prosperus V6 (DSM14174).</title>
        <authorList>
            <person name="Khaleque H.N."/>
            <person name="Ramsay J.P."/>
            <person name="Murphy R.J.T."/>
            <person name="Kaksonen A.H."/>
            <person name="Boxall N.J."/>
            <person name="Watkin E.L.J."/>
        </authorList>
    </citation>
    <scope>NUCLEOTIDE SEQUENCE [LARGE SCALE GENOMIC DNA]</scope>
    <source>
        <strain evidence="10 11">V6</strain>
    </source>
</reference>
<feature type="domain" description="ABC3 transporter permease C-terminal" evidence="8">
    <location>
        <begin position="279"/>
        <end position="392"/>
    </location>
</feature>
<protein>
    <submittedName>
        <fullName evidence="10">Peptide ABC transporter permease</fullName>
    </submittedName>
</protein>
<keyword evidence="5 7" id="KW-0472">Membrane</keyword>
<keyword evidence="4 7" id="KW-1133">Transmembrane helix</keyword>
<feature type="transmembrane region" description="Helical" evidence="7">
    <location>
        <begin position="21"/>
        <end position="41"/>
    </location>
</feature>
<evidence type="ECO:0000256" key="4">
    <source>
        <dbReference type="ARBA" id="ARBA00022989"/>
    </source>
</evidence>
<comment type="subcellular location">
    <subcellularLocation>
        <location evidence="1">Cell membrane</location>
        <topology evidence="1">Multi-pass membrane protein</topology>
    </subcellularLocation>
</comment>
<dbReference type="GO" id="GO:0005886">
    <property type="term" value="C:plasma membrane"/>
    <property type="evidence" value="ECO:0007669"/>
    <property type="project" value="UniProtKB-SubCell"/>
</dbReference>
<organism evidence="10 11">
    <name type="scientific">Acidihalobacter aeolianus</name>
    <dbReference type="NCBI Taxonomy" id="2792603"/>
    <lineage>
        <taxon>Bacteria</taxon>
        <taxon>Pseudomonadati</taxon>
        <taxon>Pseudomonadota</taxon>
        <taxon>Gammaproteobacteria</taxon>
        <taxon>Chromatiales</taxon>
        <taxon>Ectothiorhodospiraceae</taxon>
        <taxon>Acidihalobacter</taxon>
    </lineage>
</organism>
<dbReference type="Pfam" id="PF12704">
    <property type="entry name" value="MacB_PCD"/>
    <property type="match status" value="1"/>
</dbReference>
<keyword evidence="2" id="KW-1003">Cell membrane</keyword>
<dbReference type="InterPro" id="IPR025857">
    <property type="entry name" value="MacB_PCD"/>
</dbReference>
<keyword evidence="11" id="KW-1185">Reference proteome</keyword>
<dbReference type="InterPro" id="IPR050250">
    <property type="entry name" value="Macrolide_Exporter_MacB"/>
</dbReference>
<dbReference type="EMBL" id="CP017448">
    <property type="protein sequence ID" value="AOV17757.1"/>
    <property type="molecule type" value="Genomic_DNA"/>
</dbReference>
<evidence type="ECO:0000259" key="9">
    <source>
        <dbReference type="Pfam" id="PF12704"/>
    </source>
</evidence>
<evidence type="ECO:0000259" key="8">
    <source>
        <dbReference type="Pfam" id="PF02687"/>
    </source>
</evidence>
<feature type="transmembrane region" description="Helical" evidence="7">
    <location>
        <begin position="320"/>
        <end position="349"/>
    </location>
</feature>
<dbReference type="Proteomes" id="UP000095342">
    <property type="component" value="Chromosome"/>
</dbReference>
<dbReference type="GO" id="GO:0022857">
    <property type="term" value="F:transmembrane transporter activity"/>
    <property type="evidence" value="ECO:0007669"/>
    <property type="project" value="TreeGrafter"/>
</dbReference>
<evidence type="ECO:0000256" key="5">
    <source>
        <dbReference type="ARBA" id="ARBA00023136"/>
    </source>
</evidence>
<feature type="domain" description="MacB-like periplasmic core" evidence="9">
    <location>
        <begin position="21"/>
        <end position="242"/>
    </location>
</feature>
<evidence type="ECO:0000256" key="1">
    <source>
        <dbReference type="ARBA" id="ARBA00004651"/>
    </source>
</evidence>
<gene>
    <name evidence="10" type="ORF">BJI67_12480</name>
</gene>
<sequence length="399" mass="41855">MLSADFVRLTLGAVIGQRMRSFLTALGIAVGIAAVVLLTSIGEGVHRFMLHEFTQFGTNLIAINPGRTTTLGMPGGVIANVRPLTLADADAIARLPMIDAMVPVVQGNALAAANGRTRRTTVFGTGPDQPEVWQVPLAIGRFLPRDDARTARAFAVLGAKLREELFGESNPLGQRIRIGGETFRVIGVLAPKGQILGIDLDDAVYIPAGRALAMFNRDSLMEIDVTYPPDLPAKVVAGRIRALLKQRHGSEDFTITTQEDMLATLNDILGVLTLAVGALGGISLLVGAVGIFTIMTIAVNERTGEIGLLRALGARRAQVLGLFLGEAVLLASLGGFAGLVVGIGGAHLLHLAVPALPTHTAWGYVVLAELTAALIGLVAGVLPARRAAHLDPVEALRTE</sequence>
<evidence type="ECO:0000256" key="2">
    <source>
        <dbReference type="ARBA" id="ARBA00022475"/>
    </source>
</evidence>
<dbReference type="InterPro" id="IPR003838">
    <property type="entry name" value="ABC3_permease_C"/>
</dbReference>
<evidence type="ECO:0000313" key="11">
    <source>
        <dbReference type="Proteomes" id="UP000095342"/>
    </source>
</evidence>
<dbReference type="RefSeq" id="WP_070073295.1">
    <property type="nucleotide sequence ID" value="NZ_CP017448.1"/>
</dbReference>
<comment type="similarity">
    <text evidence="6">Belongs to the ABC-4 integral membrane protein family.</text>
</comment>
<dbReference type="KEGG" id="aaeo:BJI67_12480"/>
<evidence type="ECO:0000256" key="3">
    <source>
        <dbReference type="ARBA" id="ARBA00022692"/>
    </source>
</evidence>
<feature type="transmembrane region" description="Helical" evidence="7">
    <location>
        <begin position="361"/>
        <end position="382"/>
    </location>
</feature>
<evidence type="ECO:0000256" key="6">
    <source>
        <dbReference type="ARBA" id="ARBA00038076"/>
    </source>
</evidence>
<feature type="transmembrane region" description="Helical" evidence="7">
    <location>
        <begin position="268"/>
        <end position="299"/>
    </location>
</feature>
<proteinExistence type="inferred from homology"/>
<dbReference type="Pfam" id="PF02687">
    <property type="entry name" value="FtsX"/>
    <property type="match status" value="1"/>
</dbReference>
<name>A0A1D8KA00_9GAMM</name>
<evidence type="ECO:0000313" key="10">
    <source>
        <dbReference type="EMBL" id="AOV17757.1"/>
    </source>
</evidence>
<dbReference type="PANTHER" id="PTHR30572:SF4">
    <property type="entry name" value="ABC TRANSPORTER PERMEASE YTRF"/>
    <property type="match status" value="1"/>
</dbReference>
<evidence type="ECO:0000256" key="7">
    <source>
        <dbReference type="SAM" id="Phobius"/>
    </source>
</evidence>